<keyword evidence="11" id="KW-1185">Reference proteome</keyword>
<dbReference type="Pfam" id="PF13231">
    <property type="entry name" value="PMT_2"/>
    <property type="match status" value="1"/>
</dbReference>
<feature type="transmembrane region" description="Helical" evidence="8">
    <location>
        <begin position="12"/>
        <end position="31"/>
    </location>
</feature>
<dbReference type="RefSeq" id="WP_091825982.1">
    <property type="nucleotide sequence ID" value="NZ_FNRJ01000006.1"/>
</dbReference>
<keyword evidence="7 8" id="KW-0472">Membrane</keyword>
<evidence type="ECO:0000256" key="5">
    <source>
        <dbReference type="ARBA" id="ARBA00022692"/>
    </source>
</evidence>
<dbReference type="EMBL" id="FNRJ01000006">
    <property type="protein sequence ID" value="SEA70935.1"/>
    <property type="molecule type" value="Genomic_DNA"/>
</dbReference>
<dbReference type="PANTHER" id="PTHR33908:SF9">
    <property type="entry name" value="BLL5595 PROTEIN"/>
    <property type="match status" value="1"/>
</dbReference>
<feature type="transmembrane region" description="Helical" evidence="8">
    <location>
        <begin position="277"/>
        <end position="297"/>
    </location>
</feature>
<feature type="transmembrane region" description="Helical" evidence="8">
    <location>
        <begin position="61"/>
        <end position="91"/>
    </location>
</feature>
<feature type="transmembrane region" description="Helical" evidence="8">
    <location>
        <begin position="309"/>
        <end position="327"/>
    </location>
</feature>
<dbReference type="PANTHER" id="PTHR33908">
    <property type="entry name" value="MANNOSYLTRANSFERASE YKCB-RELATED"/>
    <property type="match status" value="1"/>
</dbReference>
<keyword evidence="6 8" id="KW-1133">Transmembrane helix</keyword>
<feature type="transmembrane region" description="Helical" evidence="8">
    <location>
        <begin position="103"/>
        <end position="121"/>
    </location>
</feature>
<accession>A0A1H4DDU1</accession>
<gene>
    <name evidence="10" type="ORF">SAMN02745729_10663</name>
</gene>
<evidence type="ECO:0000259" key="9">
    <source>
        <dbReference type="Pfam" id="PF13231"/>
    </source>
</evidence>
<keyword evidence="3 10" id="KW-0328">Glycosyltransferase</keyword>
<organism evidence="10 11">
    <name type="scientific">Marinobacterium iners DSM 11526</name>
    <dbReference type="NCBI Taxonomy" id="1122198"/>
    <lineage>
        <taxon>Bacteria</taxon>
        <taxon>Pseudomonadati</taxon>
        <taxon>Pseudomonadota</taxon>
        <taxon>Gammaproteobacteria</taxon>
        <taxon>Oceanospirillales</taxon>
        <taxon>Oceanospirillaceae</taxon>
        <taxon>Marinobacterium</taxon>
    </lineage>
</organism>
<evidence type="ECO:0000256" key="6">
    <source>
        <dbReference type="ARBA" id="ARBA00022989"/>
    </source>
</evidence>
<keyword evidence="5 8" id="KW-0812">Transmembrane</keyword>
<feature type="domain" description="Glycosyltransferase RgtA/B/C/D-like" evidence="9">
    <location>
        <begin position="54"/>
        <end position="212"/>
    </location>
</feature>
<evidence type="ECO:0000256" key="4">
    <source>
        <dbReference type="ARBA" id="ARBA00022679"/>
    </source>
</evidence>
<dbReference type="Proteomes" id="UP000242469">
    <property type="component" value="Unassembled WGS sequence"/>
</dbReference>
<evidence type="ECO:0000256" key="2">
    <source>
        <dbReference type="ARBA" id="ARBA00022475"/>
    </source>
</evidence>
<dbReference type="GO" id="GO:0016763">
    <property type="term" value="F:pentosyltransferase activity"/>
    <property type="evidence" value="ECO:0007669"/>
    <property type="project" value="TreeGrafter"/>
</dbReference>
<reference evidence="11" key="1">
    <citation type="submission" date="2016-10" db="EMBL/GenBank/DDBJ databases">
        <authorList>
            <person name="Varghese N."/>
            <person name="Submissions S."/>
        </authorList>
    </citation>
    <scope>NUCLEOTIDE SEQUENCE [LARGE SCALE GENOMIC DNA]</scope>
    <source>
        <strain evidence="11">DSM 11526</strain>
    </source>
</reference>
<feature type="transmembrane region" description="Helical" evidence="8">
    <location>
        <begin position="149"/>
        <end position="182"/>
    </location>
</feature>
<name>A0A1H4DDU1_9GAMM</name>
<dbReference type="STRING" id="1122198.SAMN02745729_10663"/>
<dbReference type="AlphaFoldDB" id="A0A1H4DDU1"/>
<evidence type="ECO:0000313" key="10">
    <source>
        <dbReference type="EMBL" id="SEA70935.1"/>
    </source>
</evidence>
<feature type="transmembrane region" description="Helical" evidence="8">
    <location>
        <begin position="334"/>
        <end position="355"/>
    </location>
</feature>
<sequence>MKTAQSICYRGLLWLLALQLISWALLPGLLVESLPLDVVEGVYWGQEWQWGYYKHPPLPAWILYLFELALGDVGPFLLSQLCIGLTLLCVWHLGCRTLDRERAAFGVLALLGVYFFTWPTIEFNHNVAQMPIWAAAVLFFHRAISQDRWLNWLLLGLVSGLGLLTKYSYIMLLAPMFLWLIVHPPLRKKLLKPQLWLGVLVMGLVFLPHLLWLVAHDFLPFSYAAARSAAASATESRWLGPLKFLLVQLVDHLPLLLLLLMAGFWRRSCWQRPVEGAAFLFWIGLMPALLTALGAMITGAGTRDMWGAPMWNLSGLILASIIPLEVLRERWKRLLWAFAIFLLLLSVLMLLFVGFKDQVRDKPSRTGWPDQALANTLQQQWLQHTDCPLQLVAGDYWLAETVAINLSPRASVIPDGDLALASWADQARLEQQGGVLIWETKDSRWQLALPEAGQWDSEGELSLPWPRLPDLAPLSISWRLWLPQADCSR</sequence>
<dbReference type="InterPro" id="IPR050297">
    <property type="entry name" value="LipidA_mod_glycosyltrf_83"/>
</dbReference>
<feature type="transmembrane region" description="Helical" evidence="8">
    <location>
        <begin position="194"/>
        <end position="215"/>
    </location>
</feature>
<dbReference type="OrthoDB" id="108054at2"/>
<proteinExistence type="predicted"/>
<comment type="subcellular location">
    <subcellularLocation>
        <location evidence="1">Cell membrane</location>
        <topology evidence="1">Multi-pass membrane protein</topology>
    </subcellularLocation>
</comment>
<evidence type="ECO:0000256" key="7">
    <source>
        <dbReference type="ARBA" id="ARBA00023136"/>
    </source>
</evidence>
<evidence type="ECO:0000256" key="3">
    <source>
        <dbReference type="ARBA" id="ARBA00022676"/>
    </source>
</evidence>
<keyword evidence="4 10" id="KW-0808">Transferase</keyword>
<protein>
    <submittedName>
        <fullName evidence="10">Dolichyl-phosphate-mannose-protein mannosyltransferase</fullName>
    </submittedName>
</protein>
<evidence type="ECO:0000256" key="1">
    <source>
        <dbReference type="ARBA" id="ARBA00004651"/>
    </source>
</evidence>
<dbReference type="GO" id="GO:0009103">
    <property type="term" value="P:lipopolysaccharide biosynthetic process"/>
    <property type="evidence" value="ECO:0007669"/>
    <property type="project" value="UniProtKB-ARBA"/>
</dbReference>
<dbReference type="InterPro" id="IPR038731">
    <property type="entry name" value="RgtA/B/C-like"/>
</dbReference>
<evidence type="ECO:0000313" key="11">
    <source>
        <dbReference type="Proteomes" id="UP000242469"/>
    </source>
</evidence>
<dbReference type="GO" id="GO:0005886">
    <property type="term" value="C:plasma membrane"/>
    <property type="evidence" value="ECO:0007669"/>
    <property type="project" value="UniProtKB-SubCell"/>
</dbReference>
<keyword evidence="2" id="KW-1003">Cell membrane</keyword>
<feature type="transmembrane region" description="Helical" evidence="8">
    <location>
        <begin position="244"/>
        <end position="265"/>
    </location>
</feature>
<evidence type="ECO:0000256" key="8">
    <source>
        <dbReference type="SAM" id="Phobius"/>
    </source>
</evidence>